<dbReference type="EMBL" id="BSDS01000001">
    <property type="protein sequence ID" value="GLI36771.1"/>
    <property type="molecule type" value="Genomic_DNA"/>
</dbReference>
<accession>A0A9W6FXL9</accession>
<dbReference type="SUPFAM" id="SSF52172">
    <property type="entry name" value="CheY-like"/>
    <property type="match status" value="1"/>
</dbReference>
<gene>
    <name evidence="5" type="ORF">GHYDROH2_02720</name>
</gene>
<dbReference type="PANTHER" id="PTHR44591:SF14">
    <property type="entry name" value="PROTEIN PILG"/>
    <property type="match status" value="1"/>
</dbReference>
<evidence type="ECO:0000256" key="2">
    <source>
        <dbReference type="ARBA" id="ARBA00023012"/>
    </source>
</evidence>
<evidence type="ECO:0000313" key="5">
    <source>
        <dbReference type="EMBL" id="GLI36771.1"/>
    </source>
</evidence>
<evidence type="ECO:0000259" key="4">
    <source>
        <dbReference type="PROSITE" id="PS50110"/>
    </source>
</evidence>
<dbReference type="CDD" id="cd17546">
    <property type="entry name" value="REC_hyHK_CKI1_RcsC-like"/>
    <property type="match status" value="1"/>
</dbReference>
<proteinExistence type="predicted"/>
<dbReference type="Gene3D" id="3.40.50.2300">
    <property type="match status" value="1"/>
</dbReference>
<dbReference type="PROSITE" id="PS50110">
    <property type="entry name" value="RESPONSE_REGULATORY"/>
    <property type="match status" value="1"/>
</dbReference>
<feature type="domain" description="Response regulatory" evidence="4">
    <location>
        <begin position="17"/>
        <end position="131"/>
    </location>
</feature>
<dbReference type="InterPro" id="IPR001789">
    <property type="entry name" value="Sig_transdc_resp-reg_receiver"/>
</dbReference>
<feature type="modified residue" description="4-aspartylphosphate" evidence="3">
    <location>
        <position position="66"/>
    </location>
</feature>
<dbReference type="AlphaFoldDB" id="A0A9W6FXL9"/>
<dbReference type="InterPro" id="IPR011006">
    <property type="entry name" value="CheY-like_superfamily"/>
</dbReference>
<dbReference type="InterPro" id="IPR050595">
    <property type="entry name" value="Bact_response_regulator"/>
</dbReference>
<reference evidence="5" key="1">
    <citation type="submission" date="2022-12" db="EMBL/GenBank/DDBJ databases">
        <title>Reference genome sequencing for broad-spectrum identification of bacterial and archaeal isolates by mass spectrometry.</title>
        <authorList>
            <person name="Sekiguchi Y."/>
            <person name="Tourlousse D.M."/>
        </authorList>
    </citation>
    <scope>NUCLEOTIDE SEQUENCE</scope>
    <source>
        <strain evidence="5">H2</strain>
    </source>
</reference>
<dbReference type="RefSeq" id="WP_214187002.1">
    <property type="nucleotide sequence ID" value="NZ_BSDS01000001.1"/>
</dbReference>
<evidence type="ECO:0000313" key="6">
    <source>
        <dbReference type="Proteomes" id="UP001144352"/>
    </source>
</evidence>
<dbReference type="GO" id="GO:0000160">
    <property type="term" value="P:phosphorelay signal transduction system"/>
    <property type="evidence" value="ECO:0007669"/>
    <property type="project" value="UniProtKB-KW"/>
</dbReference>
<keyword evidence="1 3" id="KW-0597">Phosphoprotein</keyword>
<dbReference type="Proteomes" id="UP001144352">
    <property type="component" value="Unassembled WGS sequence"/>
</dbReference>
<sequence>MNPTQGHRTATIRPTERILIVDDDRDVLIFMKLAMESEGIDVTCAERGEDALTLLTERSYGVLLTDQNMPGMDGFELAQHARRLQPELIIFMGTGHLYPGIEERATAAGIREVFGKPFNFQRLFEQILEALSHNKGHQSTRRTE</sequence>
<dbReference type="SMART" id="SM00448">
    <property type="entry name" value="REC"/>
    <property type="match status" value="1"/>
</dbReference>
<organism evidence="5 6">
    <name type="scientific">Geobacter hydrogenophilus</name>
    <dbReference type="NCBI Taxonomy" id="40983"/>
    <lineage>
        <taxon>Bacteria</taxon>
        <taxon>Pseudomonadati</taxon>
        <taxon>Thermodesulfobacteriota</taxon>
        <taxon>Desulfuromonadia</taxon>
        <taxon>Geobacterales</taxon>
        <taxon>Geobacteraceae</taxon>
        <taxon>Geobacter</taxon>
    </lineage>
</organism>
<comment type="caution">
    <text evidence="5">The sequence shown here is derived from an EMBL/GenBank/DDBJ whole genome shotgun (WGS) entry which is preliminary data.</text>
</comment>
<evidence type="ECO:0000256" key="3">
    <source>
        <dbReference type="PROSITE-ProRule" id="PRU00169"/>
    </source>
</evidence>
<protein>
    <submittedName>
        <fullName evidence="5">Response regulator</fullName>
    </submittedName>
</protein>
<keyword evidence="6" id="KW-1185">Reference proteome</keyword>
<dbReference type="Pfam" id="PF00072">
    <property type="entry name" value="Response_reg"/>
    <property type="match status" value="1"/>
</dbReference>
<name>A0A9W6FXL9_9BACT</name>
<evidence type="ECO:0000256" key="1">
    <source>
        <dbReference type="ARBA" id="ARBA00022553"/>
    </source>
</evidence>
<keyword evidence="2" id="KW-0902">Two-component regulatory system</keyword>
<dbReference type="PANTHER" id="PTHR44591">
    <property type="entry name" value="STRESS RESPONSE REGULATOR PROTEIN 1"/>
    <property type="match status" value="1"/>
</dbReference>